<dbReference type="Proteomes" id="UP001433508">
    <property type="component" value="Unassembled WGS sequence"/>
</dbReference>
<protein>
    <submittedName>
        <fullName evidence="1">Autophagy protein 16-domain-containing protein</fullName>
    </submittedName>
</protein>
<proteinExistence type="predicted"/>
<dbReference type="EMBL" id="MU971361">
    <property type="protein sequence ID" value="KAK9238015.1"/>
    <property type="molecule type" value="Genomic_DNA"/>
</dbReference>
<name>A0ACC3T353_LIPKO</name>
<evidence type="ECO:0000313" key="2">
    <source>
        <dbReference type="Proteomes" id="UP001433508"/>
    </source>
</evidence>
<comment type="caution">
    <text evidence="1">The sequence shown here is derived from an EMBL/GenBank/DDBJ whole genome shotgun (WGS) entry which is preliminary data.</text>
</comment>
<gene>
    <name evidence="1" type="ORF">V1525DRAFT_456176</name>
</gene>
<evidence type="ECO:0000313" key="1">
    <source>
        <dbReference type="EMBL" id="KAK9238015.1"/>
    </source>
</evidence>
<organism evidence="1 2">
    <name type="scientific">Lipomyces kononenkoae</name>
    <name type="common">Yeast</name>
    <dbReference type="NCBI Taxonomy" id="34357"/>
    <lineage>
        <taxon>Eukaryota</taxon>
        <taxon>Fungi</taxon>
        <taxon>Dikarya</taxon>
        <taxon>Ascomycota</taxon>
        <taxon>Saccharomycotina</taxon>
        <taxon>Lipomycetes</taxon>
        <taxon>Lipomycetales</taxon>
        <taxon>Lipomycetaceae</taxon>
        <taxon>Lipomyces</taxon>
    </lineage>
</organism>
<reference evidence="2" key="1">
    <citation type="journal article" date="2024" name="Front. Bioeng. Biotechnol.">
        <title>Genome-scale model development and genomic sequencing of the oleaginous clade Lipomyces.</title>
        <authorList>
            <person name="Czajka J.J."/>
            <person name="Han Y."/>
            <person name="Kim J."/>
            <person name="Mondo S.J."/>
            <person name="Hofstad B.A."/>
            <person name="Robles A."/>
            <person name="Haridas S."/>
            <person name="Riley R."/>
            <person name="LaButti K."/>
            <person name="Pangilinan J."/>
            <person name="Andreopoulos W."/>
            <person name="Lipzen A."/>
            <person name="Yan J."/>
            <person name="Wang M."/>
            <person name="Ng V."/>
            <person name="Grigoriev I.V."/>
            <person name="Spatafora J.W."/>
            <person name="Magnuson J.K."/>
            <person name="Baker S.E."/>
            <person name="Pomraning K.R."/>
        </authorList>
    </citation>
    <scope>NUCLEOTIDE SEQUENCE [LARGE SCALE GENOMIC DNA]</scope>
    <source>
        <strain evidence="2">CBS 7786</strain>
    </source>
</reference>
<accession>A0ACC3T353</accession>
<sequence>MAADWRSIMVKAIETERDVREMRNYYIIEAYAKLAERVAAAETKPADARTGLGSNSHEHARTRTELESVYKDQSTSKSRIENLQVEAEKLKHYNSRILAEYNTANKTVNMSTNGIIRFEQLQLDKKKLESRLKTRDEEYRERNKSIQILQDEILTYQIQLNVAEDKVNKLEKENRELVNRWMERVSREAEKLNDANAFLESIDRTRQRNREAIGEPKPETTASPSDIQRQS</sequence>
<keyword evidence="2" id="KW-1185">Reference proteome</keyword>